<keyword evidence="2" id="KW-1185">Reference proteome</keyword>
<proteinExistence type="predicted"/>
<protein>
    <submittedName>
        <fullName evidence="1">Uncharacterized protein</fullName>
    </submittedName>
</protein>
<organism evidence="1 2">
    <name type="scientific">Aspergillus aculeatinus CBS 121060</name>
    <dbReference type="NCBI Taxonomy" id="1448322"/>
    <lineage>
        <taxon>Eukaryota</taxon>
        <taxon>Fungi</taxon>
        <taxon>Dikarya</taxon>
        <taxon>Ascomycota</taxon>
        <taxon>Pezizomycotina</taxon>
        <taxon>Eurotiomycetes</taxon>
        <taxon>Eurotiomycetidae</taxon>
        <taxon>Eurotiales</taxon>
        <taxon>Aspergillaceae</taxon>
        <taxon>Aspergillus</taxon>
        <taxon>Aspergillus subgen. Circumdati</taxon>
    </lineage>
</organism>
<evidence type="ECO:0000313" key="2">
    <source>
        <dbReference type="Proteomes" id="UP000249661"/>
    </source>
</evidence>
<reference evidence="1" key="1">
    <citation type="submission" date="2018-02" db="EMBL/GenBank/DDBJ databases">
        <title>The genomes of Aspergillus section Nigri reveals drivers in fungal speciation.</title>
        <authorList>
            <consortium name="DOE Joint Genome Institute"/>
            <person name="Vesth T.C."/>
            <person name="Nybo J."/>
            <person name="Theobald S."/>
            <person name="Brandl J."/>
            <person name="Frisvad J.C."/>
            <person name="Nielsen K.F."/>
            <person name="Lyhne E.K."/>
            <person name="Kogle M.E."/>
            <person name="Kuo A."/>
            <person name="Riley R."/>
            <person name="Clum A."/>
            <person name="Nolan M."/>
            <person name="Lipzen A."/>
            <person name="Salamov A."/>
            <person name="Henrissat B."/>
            <person name="Wiebenga A."/>
            <person name="De vries R.P."/>
            <person name="Grigoriev I.V."/>
            <person name="Mortensen U.H."/>
            <person name="Andersen M.R."/>
            <person name="Baker S.E."/>
        </authorList>
    </citation>
    <scope>NUCLEOTIDE SEQUENCE</scope>
    <source>
        <strain evidence="1">CBS 121060</strain>
    </source>
</reference>
<accession>A0ACD1HJH7</accession>
<sequence length="130" mass="14500">MLQADRCFGGCRSHGAMTIEDRFSACALFLFPFFPFSLFSSPLASSQVDEWASMTPSGPSPQLLPKHAHAHAHDLISGFQSDSSCSYNRLNYKSLMVPTLCRVFLILARLDRSSTTPKFELPYLNFPQSC</sequence>
<gene>
    <name evidence="1" type="ORF">BO66DRAFT_205707</name>
</gene>
<name>A0ACD1HJH7_9EURO</name>
<dbReference type="Proteomes" id="UP000249661">
    <property type="component" value="Unassembled WGS sequence"/>
</dbReference>
<evidence type="ECO:0000313" key="1">
    <source>
        <dbReference type="EMBL" id="RAH73769.1"/>
    </source>
</evidence>
<dbReference type="EMBL" id="KZ824938">
    <property type="protein sequence ID" value="RAH73769.1"/>
    <property type="molecule type" value="Genomic_DNA"/>
</dbReference>